<protein>
    <recommendedName>
        <fullName evidence="1">AB hydrolase-1 domain-containing protein</fullName>
    </recommendedName>
</protein>
<dbReference type="Pfam" id="PF00561">
    <property type="entry name" value="Abhydrolase_1"/>
    <property type="match status" value="1"/>
</dbReference>
<evidence type="ECO:0000259" key="1">
    <source>
        <dbReference type="Pfam" id="PF00561"/>
    </source>
</evidence>
<organism evidence="2 3">
    <name type="scientific">Vogesella alkaliphila</name>
    <dbReference type="NCBI Taxonomy" id="1193621"/>
    <lineage>
        <taxon>Bacteria</taxon>
        <taxon>Pseudomonadati</taxon>
        <taxon>Pseudomonadota</taxon>
        <taxon>Betaproteobacteria</taxon>
        <taxon>Neisseriales</taxon>
        <taxon>Chromobacteriaceae</taxon>
        <taxon>Vogesella</taxon>
    </lineage>
</organism>
<sequence length="291" mass="31463">MLNMNRRRKTLLRLAGGGLLLGLLAGCVHIPDAAERNGQALQLAAARGWQPLSLRTGSFSLRAYLPASVPATGTLTVYLEGDGLAWLSADTPSLDPTPLTPLSLLLALQDPEPAAYLARPCQYEGVGSELCAQKYWTSHRFAPEVVQASNQALDQLKQRFQAQRLVLIGYSGGGTLASLLAARRQDVAGLITLAANLDHQAWTAAKHLSPLAGSLNPADSWQRLQHVPQRHYVGAADRQVGSGPVLSYAAHFPGTKRPEVVLVPGFDHYCCWQQRWPALKQEALSSWPVSP</sequence>
<reference evidence="3" key="1">
    <citation type="journal article" date="2019" name="Int. J. Syst. Evol. Microbiol.">
        <title>The Global Catalogue of Microorganisms (GCM) 10K type strain sequencing project: providing services to taxonomists for standard genome sequencing and annotation.</title>
        <authorList>
            <consortium name="The Broad Institute Genomics Platform"/>
            <consortium name="The Broad Institute Genome Sequencing Center for Infectious Disease"/>
            <person name="Wu L."/>
            <person name="Ma J."/>
        </authorList>
    </citation>
    <scope>NUCLEOTIDE SEQUENCE [LARGE SCALE GENOMIC DNA]</scope>
    <source>
        <strain evidence="3">KCTC 32041</strain>
    </source>
</reference>
<evidence type="ECO:0000313" key="3">
    <source>
        <dbReference type="Proteomes" id="UP000600877"/>
    </source>
</evidence>
<dbReference type="Gene3D" id="3.40.50.1820">
    <property type="entry name" value="alpha/beta hydrolase"/>
    <property type="match status" value="1"/>
</dbReference>
<dbReference type="SUPFAM" id="SSF53474">
    <property type="entry name" value="alpha/beta-Hydrolases"/>
    <property type="match status" value="1"/>
</dbReference>
<dbReference type="InterPro" id="IPR029058">
    <property type="entry name" value="AB_hydrolase_fold"/>
</dbReference>
<proteinExistence type="predicted"/>
<comment type="caution">
    <text evidence="2">The sequence shown here is derived from an EMBL/GenBank/DDBJ whole genome shotgun (WGS) entry which is preliminary data.</text>
</comment>
<accession>A0ABQ2YUI3</accession>
<dbReference type="EMBL" id="BMYW01000006">
    <property type="protein sequence ID" value="GGX93160.1"/>
    <property type="molecule type" value="Genomic_DNA"/>
</dbReference>
<keyword evidence="3" id="KW-1185">Reference proteome</keyword>
<dbReference type="InterPro" id="IPR000073">
    <property type="entry name" value="AB_hydrolase_1"/>
</dbReference>
<dbReference type="PROSITE" id="PS51257">
    <property type="entry name" value="PROKAR_LIPOPROTEIN"/>
    <property type="match status" value="1"/>
</dbReference>
<name>A0ABQ2YUI3_9NEIS</name>
<evidence type="ECO:0000313" key="2">
    <source>
        <dbReference type="EMBL" id="GGX93160.1"/>
    </source>
</evidence>
<feature type="domain" description="AB hydrolase-1" evidence="1">
    <location>
        <begin position="151"/>
        <end position="204"/>
    </location>
</feature>
<gene>
    <name evidence="2" type="ORF">GCM10011290_21280</name>
</gene>
<dbReference type="Proteomes" id="UP000600877">
    <property type="component" value="Unassembled WGS sequence"/>
</dbReference>